<organism evidence="1 2">
    <name type="scientific">Allacma fusca</name>
    <dbReference type="NCBI Taxonomy" id="39272"/>
    <lineage>
        <taxon>Eukaryota</taxon>
        <taxon>Metazoa</taxon>
        <taxon>Ecdysozoa</taxon>
        <taxon>Arthropoda</taxon>
        <taxon>Hexapoda</taxon>
        <taxon>Collembola</taxon>
        <taxon>Symphypleona</taxon>
        <taxon>Sminthuridae</taxon>
        <taxon>Allacma</taxon>
    </lineage>
</organism>
<evidence type="ECO:0000313" key="2">
    <source>
        <dbReference type="Proteomes" id="UP000708208"/>
    </source>
</evidence>
<evidence type="ECO:0000313" key="1">
    <source>
        <dbReference type="EMBL" id="CAG7837396.1"/>
    </source>
</evidence>
<accession>A0A8J2MDQ2</accession>
<name>A0A8J2MDQ2_9HEXA</name>
<feature type="non-terminal residue" evidence="1">
    <location>
        <position position="1"/>
    </location>
</feature>
<proteinExistence type="predicted"/>
<protein>
    <submittedName>
        <fullName evidence="1">Uncharacterized protein</fullName>
    </submittedName>
</protein>
<keyword evidence="2" id="KW-1185">Reference proteome</keyword>
<gene>
    <name evidence="1" type="ORF">AFUS01_LOCUS46518</name>
</gene>
<reference evidence="1" key="1">
    <citation type="submission" date="2021-06" db="EMBL/GenBank/DDBJ databases">
        <authorList>
            <person name="Hodson N. C."/>
            <person name="Mongue J. A."/>
            <person name="Jaron S. K."/>
        </authorList>
    </citation>
    <scope>NUCLEOTIDE SEQUENCE</scope>
</reference>
<comment type="caution">
    <text evidence="1">The sequence shown here is derived from an EMBL/GenBank/DDBJ whole genome shotgun (WGS) entry which is preliminary data.</text>
</comment>
<dbReference type="AlphaFoldDB" id="A0A8J2MDQ2"/>
<sequence>EIFSTLPKRQQAGLWPMTYLELGLGLHQHSARLYFKHLINCDISTCTSSYIP</sequence>
<dbReference type="EMBL" id="CAJVCH010571391">
    <property type="protein sequence ID" value="CAG7837396.1"/>
    <property type="molecule type" value="Genomic_DNA"/>
</dbReference>
<dbReference type="Proteomes" id="UP000708208">
    <property type="component" value="Unassembled WGS sequence"/>
</dbReference>